<organism evidence="2 4">
    <name type="scientific">Haloarcula marismortui ATCC 33800</name>
    <dbReference type="NCBI Taxonomy" id="662476"/>
    <lineage>
        <taxon>Archaea</taxon>
        <taxon>Methanobacteriati</taxon>
        <taxon>Methanobacteriota</taxon>
        <taxon>Stenosarchaea group</taxon>
        <taxon>Halobacteria</taxon>
        <taxon>Halobacteriales</taxon>
        <taxon>Haloarculaceae</taxon>
        <taxon>Haloarcula</taxon>
    </lineage>
</organism>
<dbReference type="PANTHER" id="PTHR12956">
    <property type="entry name" value="ALKALINE CERAMIDASE-RELATED"/>
    <property type="match status" value="1"/>
</dbReference>
<dbReference type="RefSeq" id="WP_004957324.1">
    <property type="nucleotide sequence ID" value="NZ_AOLR01000002.1"/>
</dbReference>
<reference evidence="3" key="2">
    <citation type="submission" date="2021-04" db="EMBL/GenBank/DDBJ databases">
        <title>Complete Genome sequence and Methylome Analysis of the Haloarchaeon Haloarcula sinaiiensis.</title>
        <authorList>
            <person name="Fomenkov A."/>
            <person name="DasSarma P."/>
            <person name="DasSarma S."/>
            <person name="Roberts R.J."/>
        </authorList>
    </citation>
    <scope>NUCLEOTIDE SEQUENCE</scope>
    <source>
        <strain evidence="3">ATCC 33800</strain>
    </source>
</reference>
<dbReference type="InterPro" id="IPR029063">
    <property type="entry name" value="SAM-dependent_MTases_sf"/>
</dbReference>
<dbReference type="Gene3D" id="3.40.50.150">
    <property type="entry name" value="Vaccinia Virus protein VP39"/>
    <property type="match status" value="1"/>
</dbReference>
<dbReference type="EMBL" id="CP073366">
    <property type="protein sequence ID" value="QUJ72699.1"/>
    <property type="molecule type" value="Genomic_DNA"/>
</dbReference>
<dbReference type="Pfam" id="PF13489">
    <property type="entry name" value="Methyltransf_23"/>
    <property type="match status" value="1"/>
</dbReference>
<dbReference type="KEGG" id="hsin:KDQ40_02795"/>
<accession>M0K6E6</accession>
<dbReference type="GO" id="GO:0016740">
    <property type="term" value="F:transferase activity"/>
    <property type="evidence" value="ECO:0007669"/>
    <property type="project" value="UniProtKB-KW"/>
</dbReference>
<dbReference type="AlphaFoldDB" id="M0K6E6"/>
<dbReference type="SUPFAM" id="SSF53335">
    <property type="entry name" value="S-adenosyl-L-methionine-dependent methyltransferases"/>
    <property type="match status" value="1"/>
</dbReference>
<dbReference type="Proteomes" id="UP000011659">
    <property type="component" value="Unassembled WGS sequence"/>
</dbReference>
<dbReference type="PATRIC" id="fig|662476.7.peg.291"/>
<dbReference type="InterPro" id="IPR048354">
    <property type="entry name" value="TOD1_MUCI70_glycTrfase_dom"/>
</dbReference>
<proteinExistence type="predicted"/>
<dbReference type="Pfam" id="PF04765">
    <property type="entry name" value="TOD1_MUCI70"/>
    <property type="match status" value="1"/>
</dbReference>
<dbReference type="CDD" id="cd02440">
    <property type="entry name" value="AdoMet_MTases"/>
    <property type="match status" value="1"/>
</dbReference>
<dbReference type="EMBL" id="AOLR01000002">
    <property type="protein sequence ID" value="EMA16398.1"/>
    <property type="molecule type" value="Genomic_DNA"/>
</dbReference>
<dbReference type="InterPro" id="IPR006852">
    <property type="entry name" value="TOD1_MUCI70"/>
</dbReference>
<dbReference type="PANTHER" id="PTHR12956:SF17">
    <property type="entry name" value="OS01G0749100 PROTEIN"/>
    <property type="match status" value="1"/>
</dbReference>
<evidence type="ECO:0000313" key="2">
    <source>
        <dbReference type="EMBL" id="EMA16398.1"/>
    </source>
</evidence>
<protein>
    <submittedName>
        <fullName evidence="3">DUF616 domain-containing protein</fullName>
    </submittedName>
    <submittedName>
        <fullName evidence="2">Glycosyltransferase</fullName>
    </submittedName>
</protein>
<keyword evidence="2" id="KW-0808">Transferase</keyword>
<feature type="domain" description="TOD1/MUCI70 glycosyltransferase-like" evidence="1">
    <location>
        <begin position="9"/>
        <end position="197"/>
    </location>
</feature>
<evidence type="ECO:0000313" key="4">
    <source>
        <dbReference type="Proteomes" id="UP000011659"/>
    </source>
</evidence>
<keyword evidence="4" id="KW-1185">Reference proteome</keyword>
<dbReference type="OrthoDB" id="1018at2157"/>
<dbReference type="GeneID" id="64821849"/>
<name>M0K6E6_9EURY</name>
<sequence>MPLDSAGSDLVVYTAIFDDYDVLIDPEVVESDVDYVCFTDDETITSDIWEIRNVTPMTDPALSNRRIKILAHEYIDEYDISLYIDGNIQILEPIKPLAEDYLSTADFALYNHPKRNSVFQEGNVCIEKNKAEEGPVRDQLEHYREAGFPDDRDLSENRVLFRRHHDPEIKELMWSWWREVSERVSRDQLSLMFVLWEHDIEYNLIPHSVRDAPQFAIHPHRPDGYLGSIWTYRMSLRADPDPGFVKSAGLYFERALYVLKNEGPLTLLRKSISFLVTSVIDSLQEIGDRLGVIGPDQIYSDEYYAKRKEDPFRSESHEIADVLVEQFDPDSVIDFGCAIGTYLERFEEHGVTIFGVEGNSAAFHHAVVPDDRLEQHDLRQPYDPNEYYDLVLSVEVAEHIPEKYARTFVNTLAKSGEAVVLTAAPPGQGGTHHVNEKPPEYWIRLFNDHGMEYDSETTNKLKEEINVNSLYHVPKNILVFKKENR</sequence>
<evidence type="ECO:0000313" key="3">
    <source>
        <dbReference type="EMBL" id="QUJ72699.1"/>
    </source>
</evidence>
<evidence type="ECO:0000259" key="1">
    <source>
        <dbReference type="Pfam" id="PF04765"/>
    </source>
</evidence>
<gene>
    <name evidence="2" type="ORF">C436_01455</name>
    <name evidence="3" type="ORF">KDQ40_02795</name>
</gene>
<dbReference type="Proteomes" id="UP000682967">
    <property type="component" value="Chromosome"/>
</dbReference>
<reference evidence="2 4" key="1">
    <citation type="journal article" date="2014" name="PLoS Genet.">
        <title>Phylogenetically driven sequencing of extremely halophilic archaea reveals strategies for static and dynamic osmo-response.</title>
        <authorList>
            <person name="Becker E.A."/>
            <person name="Seitzer P.M."/>
            <person name="Tritt A."/>
            <person name="Larsen D."/>
            <person name="Krusor M."/>
            <person name="Yao A.I."/>
            <person name="Wu D."/>
            <person name="Madern D."/>
            <person name="Eisen J.A."/>
            <person name="Darling A.E."/>
            <person name="Facciotti M.T."/>
        </authorList>
    </citation>
    <scope>NUCLEOTIDE SEQUENCE [LARGE SCALE GENOMIC DNA]</scope>
    <source>
        <strain evidence="2 4">ATCC 33800</strain>
    </source>
</reference>